<sequence>MTGSHSLLPVVPESWLTKATSMRKGKPANRSSVSKRPTLPVRFLLTVFAFLFLCSLFTPSSLQSVVDVRLKMKLFNSH</sequence>
<reference evidence="2" key="5">
    <citation type="journal article" date="2001" name="Nature">
        <title>Functional annotation of a full-length mouse cDNA collection.</title>
        <authorList>
            <consortium name="The RIKEN Genome Exploration Research Group Phase II Team and the FANTOM Consortium"/>
        </authorList>
    </citation>
    <scope>NUCLEOTIDE SEQUENCE</scope>
    <source>
        <strain evidence="2">C57BL/6J</strain>
        <tissue evidence="2">Whole body</tissue>
    </source>
</reference>
<evidence type="ECO:0000256" key="1">
    <source>
        <dbReference type="SAM" id="Phobius"/>
    </source>
</evidence>
<reference evidence="2" key="3">
    <citation type="journal article" date="2000" name="Genome Res.">
        <title>RIKEN integrated sequence analysis (RISA) system--384-format sequencing pipeline with 384 multicapillary sequencer.</title>
        <authorList>
            <person name="Shibata K."/>
            <person name="Itoh M."/>
            <person name="Aizawa K."/>
            <person name="Nagaoka S."/>
            <person name="Sasaki N."/>
            <person name="Carninci P."/>
            <person name="Konno H."/>
            <person name="Akiyama J."/>
            <person name="Nishi K."/>
            <person name="Kitsunai T."/>
            <person name="Tashiro H."/>
            <person name="Itoh M."/>
            <person name="Sumi N."/>
            <person name="Ishii Y."/>
            <person name="Nakamura S."/>
            <person name="Hazama M."/>
            <person name="Nishine T."/>
            <person name="Harada A."/>
            <person name="Yamamoto R."/>
            <person name="Matsumoto H."/>
            <person name="Sakaguchi S."/>
            <person name="Ikegami T."/>
            <person name="Kashiwagi K."/>
            <person name="Fujiwake S."/>
            <person name="Inoue K."/>
            <person name="Togawa Y."/>
            <person name="Izawa M."/>
            <person name="Ohara E."/>
            <person name="Watahiki M."/>
            <person name="Yoneda Y."/>
            <person name="Ishikawa T."/>
            <person name="Ozawa K."/>
            <person name="Tanaka T."/>
            <person name="Matsuura S."/>
            <person name="Kawai J."/>
            <person name="Okazaki Y."/>
            <person name="Muramatsu M."/>
            <person name="Inoue Y."/>
            <person name="Kira A."/>
            <person name="Hayashizaki Y."/>
        </authorList>
    </citation>
    <scope>NUCLEOTIDE SEQUENCE</scope>
    <source>
        <strain evidence="2">C57BL/6J</strain>
        <tissue evidence="2">Whole body</tissue>
    </source>
</reference>
<reference evidence="2" key="8">
    <citation type="journal article" date="2005" name="Science">
        <title>Antisense Transcription in the Mammalian Transcriptome.</title>
        <authorList>
            <consortium name="RIKEN Genome Exploration Research Group and Genome Science Group (Genome Network Project Core Group) and the FANTOM Consortium"/>
        </authorList>
    </citation>
    <scope>NUCLEOTIDE SEQUENCE</scope>
    <source>
        <strain evidence="2">C57BL/6J</strain>
        <tissue evidence="2">Whole body</tissue>
    </source>
</reference>
<dbReference type="BioGRID-ORCS" id="76306">
    <property type="hits" value="0 hits in 78 CRISPR screens"/>
</dbReference>
<keyword evidence="1" id="KW-1133">Transmembrane helix</keyword>
<feature type="transmembrane region" description="Helical" evidence="1">
    <location>
        <begin position="39"/>
        <end position="58"/>
    </location>
</feature>
<reference evidence="2" key="6">
    <citation type="journal article" date="2002" name="Nature">
        <title>Analysis of the mouse transcriptome based on functional annotation of 60,770 full-length cDNAs.</title>
        <authorList>
            <consortium name="The FANTOM Consortium and the RIKEN Genome Exploration Research Group Phase I and II Team"/>
        </authorList>
    </citation>
    <scope>NUCLEOTIDE SEQUENCE</scope>
    <source>
        <strain evidence="2">C57BL/6J</strain>
        <tissue evidence="2">Whole body</tissue>
    </source>
</reference>
<accession>Q8BTD6</accession>
<protein>
    <submittedName>
        <fullName evidence="2">Uncharacterized protein</fullName>
    </submittedName>
</protein>
<proteinExistence type="evidence at transcript level"/>
<keyword evidence="1" id="KW-0472">Membrane</keyword>
<dbReference type="CTD" id="116843"/>
<evidence type="ECO:0000313" key="2">
    <source>
        <dbReference type="EMBL" id="BAC25059.1"/>
    </source>
</evidence>
<reference evidence="2" key="7">
    <citation type="journal article" date="2005" name="Science">
        <title>The Transcriptional Landscape of the Mammalian Genome.</title>
        <authorList>
            <consortium name="The FANTOM Consortium"/>
            <consortium name="Riken Genome Exploration Research Group and Genome Science Group (Genome Network Project Core Group)"/>
        </authorList>
    </citation>
    <scope>NUCLEOTIDE SEQUENCE</scope>
    <source>
        <strain evidence="2">C57BL/6J</strain>
        <tissue evidence="2">Whole body</tissue>
    </source>
</reference>
<keyword evidence="1" id="KW-0812">Transmembrane</keyword>
<dbReference type="RefSeq" id="NP_898939.2">
    <property type="nucleotide sequence ID" value="NM_183116.2"/>
</dbReference>
<dbReference type="GeneID" id="76306"/>
<dbReference type="MGI" id="MGI:1923556">
    <property type="gene designation" value="Slc18b1"/>
</dbReference>
<reference evidence="2" key="4">
    <citation type="submission" date="2000-07" db="EMBL/GenBank/DDBJ databases">
        <authorList>
            <person name="Adachi J."/>
            <person name="Aizawa K."/>
            <person name="Akahira S."/>
            <person name="Akimura T."/>
            <person name="Arai A."/>
            <person name="Aono H."/>
            <person name="Arakawa T."/>
            <person name="Bono H."/>
            <person name="Carninci P."/>
            <person name="Fukuda S."/>
            <person name="Fukunishi Y."/>
            <person name="Furuno M."/>
            <person name="Hanagaki T."/>
            <person name="Hara A."/>
            <person name="Hayatsu N."/>
            <person name="Hiramoto K."/>
            <person name="Hiraoka T."/>
            <person name="Hori F."/>
            <person name="Imotani K."/>
            <person name="Ishii Y."/>
            <person name="Itoh M."/>
            <person name="Izawa M."/>
            <person name="Kasukawa T."/>
            <person name="Kato H."/>
            <person name="Kawai J."/>
            <person name="Kojima Y."/>
            <person name="Konno H."/>
            <person name="Kouda M."/>
            <person name="Koya S."/>
            <person name="Kurihara C."/>
            <person name="Matsuyama T."/>
            <person name="Miyazaki A."/>
            <person name="Nishi K."/>
            <person name="Nomura K."/>
            <person name="Numazaki R."/>
            <person name="Ohno M."/>
            <person name="Okazaki Y."/>
            <person name="Okido T."/>
            <person name="Owa C."/>
            <person name="Saito H."/>
            <person name="Saito R."/>
            <person name="Sakai C."/>
            <person name="Sakai K."/>
            <person name="Sano H."/>
            <person name="Sasaki D."/>
            <person name="Shibata K."/>
            <person name="Shibata Y."/>
            <person name="Shinagawa A."/>
            <person name="Shiraki T."/>
            <person name="Sogabe Y."/>
            <person name="Suzuki H."/>
            <person name="Tagami M."/>
            <person name="Tagawa A."/>
            <person name="Takahashi F."/>
            <person name="Tanaka T."/>
            <person name="Tejima Y."/>
            <person name="Toya T."/>
            <person name="Yamamura T."/>
            <person name="Yasunishi A."/>
            <person name="Yoshida K."/>
            <person name="Yoshino M."/>
            <person name="Muramatsu M."/>
            <person name="Hayashizaki Y."/>
        </authorList>
    </citation>
    <scope>NUCLEOTIDE SEQUENCE</scope>
    <source>
        <strain evidence="2">C57BL/6J</strain>
        <tissue evidence="2">Whole body</tissue>
    </source>
</reference>
<dbReference type="AlphaFoldDB" id="Q8BTD6"/>
<dbReference type="EMBL" id="AK003902">
    <property type="protein sequence ID" value="BAC25059.1"/>
    <property type="molecule type" value="mRNA"/>
</dbReference>
<dbReference type="AGR" id="MGI:1923556"/>
<organism evidence="2">
    <name type="scientific">Mus musculus</name>
    <name type="common">Mouse</name>
    <dbReference type="NCBI Taxonomy" id="10090"/>
    <lineage>
        <taxon>Eukaryota</taxon>
        <taxon>Metazoa</taxon>
        <taxon>Chordata</taxon>
        <taxon>Craniata</taxon>
        <taxon>Vertebrata</taxon>
        <taxon>Euteleostomi</taxon>
        <taxon>Mammalia</taxon>
        <taxon>Eutheria</taxon>
        <taxon>Euarchontoglires</taxon>
        <taxon>Glires</taxon>
        <taxon>Rodentia</taxon>
        <taxon>Myomorpha</taxon>
        <taxon>Muroidea</taxon>
        <taxon>Muridae</taxon>
        <taxon>Murinae</taxon>
        <taxon>Mus</taxon>
        <taxon>Mus</taxon>
    </lineage>
</organism>
<reference evidence="2" key="2">
    <citation type="journal article" date="2000" name="Genome Res.">
        <title>Normalization and subtraction of cap-trapper-selected cDNAs to prepare full-length cDNA libraries for rapid discovery of new genes.</title>
        <authorList>
            <person name="Carninci P."/>
            <person name="Shibata Y."/>
            <person name="Hayatsu N."/>
            <person name="Sugahara Y."/>
            <person name="Shibata K."/>
            <person name="Itoh M."/>
            <person name="Konno H."/>
            <person name="Okazaki Y."/>
            <person name="Muramatsu M."/>
            <person name="Hayashizaki Y."/>
        </authorList>
    </citation>
    <scope>NUCLEOTIDE SEQUENCE</scope>
    <source>
        <strain evidence="2">C57BL/6J</strain>
        <tissue evidence="2">Whole body</tissue>
    </source>
</reference>
<reference evidence="2" key="1">
    <citation type="journal article" date="1999" name="Methods Enzymol.">
        <title>High-efficiency full-length cDNA cloning.</title>
        <authorList>
            <person name="Carninci P."/>
            <person name="Hayashizaki Y."/>
        </authorList>
    </citation>
    <scope>NUCLEOTIDE SEQUENCE</scope>
    <source>
        <strain evidence="2">C57BL/6J</strain>
        <tissue evidence="2">Whole body</tissue>
    </source>
</reference>
<name>Q8BTD6_MOUSE</name>
<gene>
    <name evidence="3" type="primary">Slc18b1</name>
    <name evidence="3" type="synonym">1110021L09Rik</name>
</gene>
<evidence type="ECO:0000313" key="3">
    <source>
        <dbReference type="MGI" id="MGI:1923556"/>
    </source>
</evidence>